<evidence type="ECO:0000256" key="1">
    <source>
        <dbReference type="SAM" id="Phobius"/>
    </source>
</evidence>
<feature type="transmembrane region" description="Helical" evidence="1">
    <location>
        <begin position="12"/>
        <end position="39"/>
    </location>
</feature>
<proteinExistence type="predicted"/>
<keyword evidence="1" id="KW-0812">Transmembrane</keyword>
<evidence type="ECO:0008006" key="4">
    <source>
        <dbReference type="Google" id="ProtNLM"/>
    </source>
</evidence>
<gene>
    <name evidence="2" type="ORF">FH972_006596</name>
</gene>
<sequence>MPWGSGSVCGKIILVIGKLIVALFVGLIVWVILIAVGLVGGSSTVLRLGLNCGGTVKRRVKTQREVPTVLVGRPVGLGGRERGEKG</sequence>
<keyword evidence="1" id="KW-1133">Transmembrane helix</keyword>
<organism evidence="2 3">
    <name type="scientific">Carpinus fangiana</name>
    <dbReference type="NCBI Taxonomy" id="176857"/>
    <lineage>
        <taxon>Eukaryota</taxon>
        <taxon>Viridiplantae</taxon>
        <taxon>Streptophyta</taxon>
        <taxon>Embryophyta</taxon>
        <taxon>Tracheophyta</taxon>
        <taxon>Spermatophyta</taxon>
        <taxon>Magnoliopsida</taxon>
        <taxon>eudicotyledons</taxon>
        <taxon>Gunneridae</taxon>
        <taxon>Pentapetalae</taxon>
        <taxon>rosids</taxon>
        <taxon>fabids</taxon>
        <taxon>Fagales</taxon>
        <taxon>Betulaceae</taxon>
        <taxon>Carpinus</taxon>
    </lineage>
</organism>
<dbReference type="AlphaFoldDB" id="A0A5N6QTS7"/>
<keyword evidence="1" id="KW-0472">Membrane</keyword>
<dbReference type="Proteomes" id="UP000327013">
    <property type="component" value="Chromosome 2"/>
</dbReference>
<protein>
    <recommendedName>
        <fullName evidence="4">Transmembrane protein</fullName>
    </recommendedName>
</protein>
<dbReference type="EMBL" id="CM017322">
    <property type="protein sequence ID" value="KAE8010206.1"/>
    <property type="molecule type" value="Genomic_DNA"/>
</dbReference>
<reference evidence="2 3" key="1">
    <citation type="submission" date="2019-06" db="EMBL/GenBank/DDBJ databases">
        <title>A chromosomal-level reference genome of Carpinus fangiana (Coryloideae, Betulaceae).</title>
        <authorList>
            <person name="Yang X."/>
            <person name="Wang Z."/>
            <person name="Zhang L."/>
            <person name="Hao G."/>
            <person name="Liu J."/>
            <person name="Yang Y."/>
        </authorList>
    </citation>
    <scope>NUCLEOTIDE SEQUENCE [LARGE SCALE GENOMIC DNA]</scope>
    <source>
        <strain evidence="2">Cfa_2016G</strain>
        <tissue evidence="2">Leaf</tissue>
    </source>
</reference>
<accession>A0A5N6QTS7</accession>
<name>A0A5N6QTS7_9ROSI</name>
<evidence type="ECO:0000313" key="3">
    <source>
        <dbReference type="Proteomes" id="UP000327013"/>
    </source>
</evidence>
<evidence type="ECO:0000313" key="2">
    <source>
        <dbReference type="EMBL" id="KAE8010206.1"/>
    </source>
</evidence>
<keyword evidence="3" id="KW-1185">Reference proteome</keyword>